<evidence type="ECO:0000256" key="2">
    <source>
        <dbReference type="ARBA" id="ARBA00023002"/>
    </source>
</evidence>
<proteinExistence type="inferred from homology"/>
<comment type="caution">
    <text evidence="3">The sequence shown here is derived from an EMBL/GenBank/DDBJ whole genome shotgun (WGS) entry which is preliminary data.</text>
</comment>
<reference evidence="3 4" key="1">
    <citation type="submission" date="2023-05" db="EMBL/GenBank/DDBJ databases">
        <title>Pseudodonghicola sp. nov.</title>
        <authorList>
            <person name="Huang J."/>
        </authorList>
    </citation>
    <scope>NUCLEOTIDE SEQUENCE [LARGE SCALE GENOMIC DNA]</scope>
    <source>
        <strain evidence="3 4">IC7</strain>
    </source>
</reference>
<dbReference type="Proteomes" id="UP001243757">
    <property type="component" value="Unassembled WGS sequence"/>
</dbReference>
<dbReference type="Pfam" id="PF00866">
    <property type="entry name" value="Ring_hydroxyl_B"/>
    <property type="match status" value="1"/>
</dbReference>
<comment type="similarity">
    <text evidence="1">Belongs to the bacterial ring-hydroxylating dioxygenase beta subunit family.</text>
</comment>
<evidence type="ECO:0000313" key="3">
    <source>
        <dbReference type="EMBL" id="MDK3018029.1"/>
    </source>
</evidence>
<dbReference type="InterPro" id="IPR032710">
    <property type="entry name" value="NTF2-like_dom_sf"/>
</dbReference>
<dbReference type="EC" id="1.14.-.-" evidence="3"/>
<name>A0ABT7F0K9_9RHOB</name>
<dbReference type="PANTHER" id="PTHR41534:SF1">
    <property type="entry name" value="BLR3401 PROTEIN"/>
    <property type="match status" value="1"/>
</dbReference>
<dbReference type="SUPFAM" id="SSF54427">
    <property type="entry name" value="NTF2-like"/>
    <property type="match status" value="1"/>
</dbReference>
<dbReference type="EMBL" id="JASNJD010000006">
    <property type="protein sequence ID" value="MDK3018029.1"/>
    <property type="molecule type" value="Genomic_DNA"/>
</dbReference>
<protein>
    <submittedName>
        <fullName evidence="3">Aromatic-ring-hydroxylating dioxygenase subunit beta</fullName>
        <ecNumber evidence="3">1.14.-.-</ecNumber>
    </submittedName>
</protein>
<evidence type="ECO:0000313" key="4">
    <source>
        <dbReference type="Proteomes" id="UP001243757"/>
    </source>
</evidence>
<dbReference type="CDD" id="cd00667">
    <property type="entry name" value="ring_hydroxylating_dioxygenases_beta"/>
    <property type="match status" value="1"/>
</dbReference>
<dbReference type="InterPro" id="IPR000391">
    <property type="entry name" value="Rng_hydr_dOase-bsu"/>
</dbReference>
<gene>
    <name evidence="3" type="ORF">QO033_10095</name>
</gene>
<evidence type="ECO:0000256" key="1">
    <source>
        <dbReference type="ARBA" id="ARBA00009570"/>
    </source>
</evidence>
<accession>A0ABT7F0K9</accession>
<dbReference type="RefSeq" id="WP_284480839.1">
    <property type="nucleotide sequence ID" value="NZ_JASNJD010000006.1"/>
</dbReference>
<dbReference type="GO" id="GO:0051213">
    <property type="term" value="F:dioxygenase activity"/>
    <property type="evidence" value="ECO:0007669"/>
    <property type="project" value="UniProtKB-KW"/>
</dbReference>
<organism evidence="3 4">
    <name type="scientific">Pseudodonghicola flavimaris</name>
    <dbReference type="NCBI Taxonomy" id="3050036"/>
    <lineage>
        <taxon>Bacteria</taxon>
        <taxon>Pseudomonadati</taxon>
        <taxon>Pseudomonadota</taxon>
        <taxon>Alphaproteobacteria</taxon>
        <taxon>Rhodobacterales</taxon>
        <taxon>Paracoccaceae</taxon>
        <taxon>Pseudodonghicola</taxon>
    </lineage>
</organism>
<keyword evidence="3" id="KW-0223">Dioxygenase</keyword>
<keyword evidence="2 3" id="KW-0560">Oxidoreductase</keyword>
<sequence length="160" mass="18104">MDDATLQNKVEKFLFTEARLLDSGDFSAWLELYAPDGIYWMPSQPGQTDAKTVASIIYEDHPILSIRVQRLFEARALVLTPMPETVHMLSNIEVEDAGEDGLVRAEATFICIQYQANEQKIFSGRQRFDLLPEGDSFRIRLKRVDLLNAGGTLPLITIPF</sequence>
<keyword evidence="4" id="KW-1185">Reference proteome</keyword>
<dbReference type="Gene3D" id="3.10.450.50">
    <property type="match status" value="1"/>
</dbReference>
<dbReference type="PANTHER" id="PTHR41534">
    <property type="entry name" value="BLR3401 PROTEIN"/>
    <property type="match status" value="1"/>
</dbReference>